<keyword evidence="8" id="KW-1185">Reference proteome</keyword>
<dbReference type="GO" id="GO:1990130">
    <property type="term" value="C:GATOR1 complex"/>
    <property type="evidence" value="ECO:0007669"/>
    <property type="project" value="TreeGrafter"/>
</dbReference>
<feature type="compositionally biased region" description="Low complexity" evidence="5">
    <location>
        <begin position="1712"/>
        <end position="1724"/>
    </location>
</feature>
<feature type="compositionally biased region" description="Basic and acidic residues" evidence="5">
    <location>
        <begin position="1821"/>
        <end position="1833"/>
    </location>
</feature>
<dbReference type="Pfam" id="PF12257">
    <property type="entry name" value="IML1"/>
    <property type="match status" value="1"/>
</dbReference>
<feature type="region of interest" description="Disordered" evidence="5">
    <location>
        <begin position="756"/>
        <end position="789"/>
    </location>
</feature>
<reference evidence="7" key="1">
    <citation type="submission" date="2022-11" db="EMBL/GenBank/DDBJ databases">
        <title>Chromosomal genome sequence assembly and mating type (MAT) locus characterization of the leprose asexual lichenized fungus Lepraria neglecta (Nyl.) Erichsen.</title>
        <authorList>
            <person name="Allen J.L."/>
            <person name="Pfeffer B."/>
        </authorList>
    </citation>
    <scope>NUCLEOTIDE SEQUENCE</scope>
    <source>
        <strain evidence="7">Allen 5258</strain>
    </source>
</reference>
<evidence type="ECO:0000256" key="5">
    <source>
        <dbReference type="SAM" id="MobiDB-lite"/>
    </source>
</evidence>
<feature type="compositionally biased region" description="Basic and acidic residues" evidence="5">
    <location>
        <begin position="886"/>
        <end position="909"/>
    </location>
</feature>
<sequence length="1845" mass="206123">MASSTRPKHLQSFHLRHVSNGALATDQDATTDKVQSEVAARSPNPGQREHILVPRLFTVSVHDESFSREDIILNASNDDDVPMGKLLRLTPLKGNGTFPHGKINDDDLDLGKQFVFVSKPKNQDLLSIQPDLQVSVSRQIAQAFGFKKGTQALVSTAGEAGSHASHVEIIFRDQYLARADMWRLISAELANTCIFRAQRILFMGSIRATIKTVFVNGKKVPSAFFHSSTKPIFRSESARYVLFIQMSKEMWDFDAEGSGEIMLDKVINGFLPELFKRWHELKVKHLVSIVLFTRIIYDKRKDTGLTDSGLDTNEPHHREPVMATTSKDFYRVVVSDMASGEWANILFQLKKEFLVFLRDISIRPPDTGDHLPLGTGISSALADKPSHVIAGHPSAATRGNVLEAINLASSQFSSDYIDRDLVRTGVSIVVISPSAGLFEVDYSLLVATTENLIENGVGIDLVCLSRMPLHSVPLFKYRIPPPGPGDAAVTGTRNTTTDKNTPKGSFSANMGIGAPLGSFKPDENPLREAGILRGTKDFGWSYGIPHWVDISFWASEPDESGKQAAIRRKLKNKSSFDAPEHKAFVPRVRMYELQMMGVMENAISDISIEPLFRTFQSPSTFSQRPKSTNTADSPRTNSMYSLSGSFRSSHIESPAHTPKLSGSPSSRRPSNKKITGPFFEWMDEYDDLVFRHPQIARKRARKTRPSKDLSKSRKRQKYSPSLLSTSASARHISSSHMKHSSDKESFLTQVMVERHTSQKKIASRGGLVGRTPSIRSTGPKKNLASRQISFGPRGFGASAAKAVASTEVSTDHGAASLSTLGLKSRFPARDAGRASNISAQVEQKKSESPDLRPANAKSADSALSSESESQQSSRPIPIRKGTAIRITDEVKTVQQPHDRDRHDNTAGVELHDRLAALKDVRDIEQNAPESETEDTDDAQPLPTVLSPSTTLAPWLTILNPSNPSKTTTSLASRLGRWHHVFPRLLRTSQIKWKSLCSPAAVPLTTEEFPSTEQLSEEYQESVYHVEVPDKRDLSETPRSLITELIAFRLSRGFQIVVGAHLAESVKLPSIFSQPFNVFDEQVLTEDRNTIFLSRGSTIHQIKRSNDYKVEVKQFIRHDVVTARNVDADSMLYKPSISSMLTVDYETQEISVAPPRADFDWKTIDLFIVGHERPKAEDFVDNLRPWRARFVLIPVETPTNTRRPLNSINEDDEEEIRLEGIRKLTQVWQRFRYVPPEERRFQAPLRNRKDTNPLDIMYQTRNPSTIVAAELENVAEGDATGRPVQLLPESDLYQRSNFKISALAETVQSEKGVRMLDRRWHWRLHYNCFIGFELTTWLLQNFRDVDTRDEAVELGNDLMKSGMFKHVQQRHDFRDGNYFYQIADEYRTPRPESRGWFGRAKASVPSTPVPEDVPKDSTATSRSRASSNSAGSTGNASEPTTPTGKKQKLGVALSKSLLYDVDHRKRSYRPEMINLHYDRLHNPDNCYHIRIEWMNTTAKLIQDTVTSWATSVDRFGLRLVEVPIGEASSITSMHPFRAPYRVKLKQQPPTKQPQSYFDNTSFSPQPKTQKHYYQQALLKRFEFVLDFEAGSDFPKDVDVTYSWGKPDYKYPQYIHRSGRLIAQITDEGDFLLLANRLYNNRGASANPDYKDGNRSDNPSDTDAHRGPGFFRSIPQRSSLSNLGGSPRSSPYSSPSVRAIPDLPAPTTHSTRGPSPSNNAPQPTNAANAKITSASATAEAVKQVFEDFCNNKEALDKFYEEVLSKASTPGPNTPYMGGNTPLKGPMTPSRESEKLSMESSIPSLALPEKLVGKRSGMEIGQGKGEKGEKKPELKTRLVGGSPRISGQ</sequence>
<dbReference type="PANTHER" id="PTHR13179">
    <property type="entry name" value="DEP DOMAIN CONTAINING PROTEIN 5"/>
    <property type="match status" value="1"/>
</dbReference>
<evidence type="ECO:0000256" key="1">
    <source>
        <dbReference type="ARBA" id="ARBA00004148"/>
    </source>
</evidence>
<feature type="region of interest" description="Disordered" evidence="5">
    <location>
        <begin position="1393"/>
        <end position="1448"/>
    </location>
</feature>
<dbReference type="SUPFAM" id="SSF46785">
    <property type="entry name" value="Winged helix' DNA-binding domain"/>
    <property type="match status" value="1"/>
</dbReference>
<feature type="compositionally biased region" description="Low complexity" evidence="5">
    <location>
        <begin position="1416"/>
        <end position="1436"/>
    </location>
</feature>
<dbReference type="GO" id="GO:0035556">
    <property type="term" value="P:intracellular signal transduction"/>
    <property type="evidence" value="ECO:0007669"/>
    <property type="project" value="InterPro"/>
</dbReference>
<feature type="region of interest" description="Disordered" evidence="5">
    <location>
        <begin position="1767"/>
        <end position="1845"/>
    </location>
</feature>
<proteinExistence type="inferred from homology"/>
<feature type="domain" description="DEP" evidence="6">
    <location>
        <begin position="1308"/>
        <end position="1383"/>
    </location>
</feature>
<dbReference type="InterPro" id="IPR048255">
    <property type="entry name" value="IML1_N"/>
</dbReference>
<comment type="subcellular location">
    <subcellularLocation>
        <location evidence="1">Vacuole membrane</location>
        <topology evidence="1">Peripheral membrane protein</topology>
    </subcellularLocation>
</comment>
<dbReference type="PROSITE" id="PS50186">
    <property type="entry name" value="DEP"/>
    <property type="match status" value="1"/>
</dbReference>
<comment type="similarity">
    <text evidence="2">Belongs to the IML1 family.</text>
</comment>
<dbReference type="SMART" id="SM00049">
    <property type="entry name" value="DEP"/>
    <property type="match status" value="1"/>
</dbReference>
<gene>
    <name evidence="7" type="ORF">OEA41_001961</name>
</gene>
<feature type="compositionally biased region" description="Basic residues" evidence="5">
    <location>
        <begin position="1"/>
        <end position="17"/>
    </location>
</feature>
<evidence type="ECO:0000256" key="4">
    <source>
        <dbReference type="ARBA" id="ARBA00021881"/>
    </source>
</evidence>
<evidence type="ECO:0000313" key="7">
    <source>
        <dbReference type="EMBL" id="KAK3174715.1"/>
    </source>
</evidence>
<feature type="region of interest" description="Disordered" evidence="5">
    <location>
        <begin position="833"/>
        <end position="909"/>
    </location>
</feature>
<feature type="region of interest" description="Disordered" evidence="5">
    <location>
        <begin position="617"/>
        <end position="671"/>
    </location>
</feature>
<organism evidence="7 8">
    <name type="scientific">Lepraria neglecta</name>
    <dbReference type="NCBI Taxonomy" id="209136"/>
    <lineage>
        <taxon>Eukaryota</taxon>
        <taxon>Fungi</taxon>
        <taxon>Dikarya</taxon>
        <taxon>Ascomycota</taxon>
        <taxon>Pezizomycotina</taxon>
        <taxon>Lecanoromycetes</taxon>
        <taxon>OSLEUM clade</taxon>
        <taxon>Lecanoromycetidae</taxon>
        <taxon>Lecanorales</taxon>
        <taxon>Lecanorineae</taxon>
        <taxon>Stereocaulaceae</taxon>
        <taxon>Lepraria</taxon>
    </lineage>
</organism>
<feature type="region of interest" description="Disordered" evidence="5">
    <location>
        <begin position="1"/>
        <end position="47"/>
    </location>
</feature>
<dbReference type="InterPro" id="IPR027244">
    <property type="entry name" value="IML1"/>
</dbReference>
<dbReference type="Gene3D" id="1.10.10.10">
    <property type="entry name" value="Winged helix-like DNA-binding domain superfamily/Winged helix DNA-binding domain"/>
    <property type="match status" value="1"/>
</dbReference>
<dbReference type="InterPro" id="IPR036390">
    <property type="entry name" value="WH_DNA-bd_sf"/>
</dbReference>
<dbReference type="PANTHER" id="PTHR13179:SF8">
    <property type="entry name" value="GATOR COMPLEX PROTEIN DEPDC5"/>
    <property type="match status" value="1"/>
</dbReference>
<dbReference type="Pfam" id="PF19418">
    <property type="entry name" value="DEPDC5_CTD"/>
    <property type="match status" value="1"/>
</dbReference>
<evidence type="ECO:0000256" key="2">
    <source>
        <dbReference type="ARBA" id="ARBA00005643"/>
    </source>
</evidence>
<comment type="caution">
    <text evidence="7">The sequence shown here is derived from an EMBL/GenBank/DDBJ whole genome shotgun (WGS) entry which is preliminary data.</text>
</comment>
<dbReference type="GO" id="GO:0010508">
    <property type="term" value="P:positive regulation of autophagy"/>
    <property type="evidence" value="ECO:0007669"/>
    <property type="project" value="TreeGrafter"/>
</dbReference>
<accession>A0AAD9ZAP8</accession>
<feature type="region of interest" description="Disordered" evidence="5">
    <location>
        <begin position="1641"/>
        <end position="1724"/>
    </location>
</feature>
<dbReference type="GO" id="GO:1904262">
    <property type="term" value="P:negative regulation of TORC1 signaling"/>
    <property type="evidence" value="ECO:0007669"/>
    <property type="project" value="TreeGrafter"/>
</dbReference>
<feature type="compositionally biased region" description="Low complexity" evidence="5">
    <location>
        <begin position="490"/>
        <end position="499"/>
    </location>
</feature>
<evidence type="ECO:0000313" key="8">
    <source>
        <dbReference type="Proteomes" id="UP001276659"/>
    </source>
</evidence>
<dbReference type="Pfam" id="PF00610">
    <property type="entry name" value="DEP"/>
    <property type="match status" value="1"/>
</dbReference>
<dbReference type="EMBL" id="JASNWA010000006">
    <property type="protein sequence ID" value="KAK3174715.1"/>
    <property type="molecule type" value="Genomic_DNA"/>
</dbReference>
<feature type="compositionally biased region" description="Low complexity" evidence="5">
    <location>
        <begin position="724"/>
        <end position="735"/>
    </location>
</feature>
<dbReference type="Proteomes" id="UP001276659">
    <property type="component" value="Unassembled WGS sequence"/>
</dbReference>
<dbReference type="CDD" id="cd04449">
    <property type="entry name" value="DEP_DEPDC5-like"/>
    <property type="match status" value="1"/>
</dbReference>
<feature type="compositionally biased region" description="Polar residues" evidence="5">
    <location>
        <begin position="1673"/>
        <end position="1682"/>
    </location>
</feature>
<dbReference type="InterPro" id="IPR045838">
    <property type="entry name" value="DEPDC5_CTD"/>
</dbReference>
<feature type="region of interest" description="Disordered" evidence="5">
    <location>
        <begin position="486"/>
        <end position="507"/>
    </location>
</feature>
<feature type="region of interest" description="Disordered" evidence="5">
    <location>
        <begin position="696"/>
        <end position="744"/>
    </location>
</feature>
<evidence type="ECO:0000256" key="3">
    <source>
        <dbReference type="ARBA" id="ARBA00018529"/>
    </source>
</evidence>
<dbReference type="InterPro" id="IPR000591">
    <property type="entry name" value="DEP_dom"/>
</dbReference>
<dbReference type="GO" id="GO:0005096">
    <property type="term" value="F:GTPase activator activity"/>
    <property type="evidence" value="ECO:0007669"/>
    <property type="project" value="InterPro"/>
</dbReference>
<dbReference type="InterPro" id="IPR036388">
    <property type="entry name" value="WH-like_DNA-bd_sf"/>
</dbReference>
<feature type="region of interest" description="Disordered" evidence="5">
    <location>
        <begin position="926"/>
        <end position="946"/>
    </location>
</feature>
<protein>
    <recommendedName>
        <fullName evidence="3">Vacuolar membrane-associated protein IML1</fullName>
    </recommendedName>
    <alternativeName>
        <fullName evidence="4">Vacuolar membrane-associated protein iml1</fullName>
    </alternativeName>
</protein>
<feature type="compositionally biased region" description="Polar residues" evidence="5">
    <location>
        <begin position="617"/>
        <end position="648"/>
    </location>
</feature>
<feature type="compositionally biased region" description="Low complexity" evidence="5">
    <location>
        <begin position="1684"/>
        <end position="1694"/>
    </location>
</feature>
<feature type="compositionally biased region" description="Low complexity" evidence="5">
    <location>
        <begin position="858"/>
        <end position="873"/>
    </location>
</feature>
<dbReference type="GO" id="GO:0005774">
    <property type="term" value="C:vacuolar membrane"/>
    <property type="evidence" value="ECO:0007669"/>
    <property type="project" value="UniProtKB-SubCell"/>
</dbReference>
<name>A0AAD9ZAP8_9LECA</name>
<evidence type="ECO:0000259" key="6">
    <source>
        <dbReference type="PROSITE" id="PS50186"/>
    </source>
</evidence>